<dbReference type="InterPro" id="IPR053967">
    <property type="entry name" value="LlgE_F_G-like_D1"/>
</dbReference>
<dbReference type="Proteomes" id="UP000281128">
    <property type="component" value="Unassembled WGS sequence"/>
</dbReference>
<evidence type="ECO:0000256" key="4">
    <source>
        <dbReference type="RuleBase" id="RU362116"/>
    </source>
</evidence>
<feature type="domain" description="Flagellar basal body rod protein N-terminal" evidence="5">
    <location>
        <begin position="6"/>
        <end position="35"/>
    </location>
</feature>
<evidence type="ECO:0000313" key="9">
    <source>
        <dbReference type="Proteomes" id="UP000281128"/>
    </source>
</evidence>
<dbReference type="InterPro" id="IPR020013">
    <property type="entry name" value="Flagellar_FlgE/F/G"/>
</dbReference>
<dbReference type="Pfam" id="PF06429">
    <property type="entry name" value="Flg_bbr_C"/>
    <property type="match status" value="1"/>
</dbReference>
<sequence length="239" mass="25286">MDNVGYTALTRQSGLMREMQIVANNIANAATTGFRQEGLIFAEHVKRMEDGPSLSMASADVRMTSTVQGGLRQTGGALDLAIEGDGFFLVETPKGVRLTRAGAFAFSATGDLVTPDGFRVLDAGGAPVFVPPDAADLGVAADGTISGDGRPLAQIGLVMPTDSIGLLREDGVMFRSENGVEPAIGGRILQGYLEGANVDPIGQIARMIEVQRAYEMGQSFLDAENERLRTAMQTFISTR</sequence>
<comment type="subunit">
    <text evidence="4">The basal body constitutes a major portion of the flagellar organelle and consists of five rings (E,L,P,S, and M) mounted on a central rod. The rod consists of about 26 subunits of FlgG in the distal portion, and FlgB, FlgC and FlgF are thought to build up the proximal portion of the rod with about 6 subunits each.</text>
</comment>
<dbReference type="InterPro" id="IPR019776">
    <property type="entry name" value="Flagellar_basal_body_rod_CS"/>
</dbReference>
<dbReference type="GO" id="GO:0071978">
    <property type="term" value="P:bacterial-type flagellum-dependent swarming motility"/>
    <property type="evidence" value="ECO:0007669"/>
    <property type="project" value="TreeGrafter"/>
</dbReference>
<dbReference type="GO" id="GO:0030694">
    <property type="term" value="C:bacterial-type flagellum basal body, rod"/>
    <property type="evidence" value="ECO:0007669"/>
    <property type="project" value="UniProtKB-UniRule"/>
</dbReference>
<proteinExistence type="inferred from homology"/>
<dbReference type="PANTHER" id="PTHR30435">
    <property type="entry name" value="FLAGELLAR PROTEIN"/>
    <property type="match status" value="1"/>
</dbReference>
<keyword evidence="8" id="KW-0282">Flagellum</keyword>
<accession>A0A3A8B251</accession>
<evidence type="ECO:0000256" key="1">
    <source>
        <dbReference type="ARBA" id="ARBA00004117"/>
    </source>
</evidence>
<dbReference type="RefSeq" id="WP_121168659.1">
    <property type="nucleotide sequence ID" value="NZ_RAPE01000005.1"/>
</dbReference>
<evidence type="ECO:0000256" key="3">
    <source>
        <dbReference type="ARBA" id="ARBA00023143"/>
    </source>
</evidence>
<dbReference type="OrthoDB" id="9804559at2"/>
<evidence type="ECO:0000259" key="7">
    <source>
        <dbReference type="Pfam" id="PF22692"/>
    </source>
</evidence>
<keyword evidence="8" id="KW-0969">Cilium</keyword>
<comment type="similarity">
    <text evidence="2 4">Belongs to the flagella basal body rod proteins family.</text>
</comment>
<dbReference type="AlphaFoldDB" id="A0A3A8B251"/>
<dbReference type="NCBIfam" id="TIGR02490">
    <property type="entry name" value="flgF"/>
    <property type="match status" value="1"/>
</dbReference>
<dbReference type="NCBIfam" id="NF009332">
    <property type="entry name" value="PRK12690.1"/>
    <property type="match status" value="1"/>
</dbReference>
<dbReference type="Pfam" id="PF22692">
    <property type="entry name" value="LlgE_F_G_D1"/>
    <property type="match status" value="1"/>
</dbReference>
<feature type="domain" description="Flagellar hook protein FlgE/F/G-like D1" evidence="7">
    <location>
        <begin position="81"/>
        <end position="146"/>
    </location>
</feature>
<dbReference type="InterPro" id="IPR037925">
    <property type="entry name" value="FlgE/F/G-like"/>
</dbReference>
<comment type="subcellular location">
    <subcellularLocation>
        <location evidence="1 4">Bacterial flagellum basal body</location>
    </subcellularLocation>
</comment>
<protein>
    <recommendedName>
        <fullName evidence="4">Flagellar basal-body rod protein FlgF</fullName>
    </recommendedName>
</protein>
<reference evidence="8 9" key="1">
    <citation type="submission" date="2018-09" db="EMBL/GenBank/DDBJ databases">
        <title>Roseovarius spongiae sp. nov., isolated from a marine sponge.</title>
        <authorList>
            <person name="Zhuang L."/>
            <person name="Luo L."/>
        </authorList>
    </citation>
    <scope>NUCLEOTIDE SEQUENCE [LARGE SCALE GENOMIC DNA]</scope>
    <source>
        <strain evidence="8 9">HN-E21</strain>
    </source>
</reference>
<dbReference type="Pfam" id="PF00460">
    <property type="entry name" value="Flg_bb_rod"/>
    <property type="match status" value="1"/>
</dbReference>
<organism evidence="8 9">
    <name type="scientific">Roseovarius spongiae</name>
    <dbReference type="NCBI Taxonomy" id="2320272"/>
    <lineage>
        <taxon>Bacteria</taxon>
        <taxon>Pseudomonadati</taxon>
        <taxon>Pseudomonadota</taxon>
        <taxon>Alphaproteobacteria</taxon>
        <taxon>Rhodobacterales</taxon>
        <taxon>Roseobacteraceae</taxon>
        <taxon>Roseovarius</taxon>
    </lineage>
</organism>
<dbReference type="SUPFAM" id="SSF117143">
    <property type="entry name" value="Flagellar hook protein flgE"/>
    <property type="match status" value="1"/>
</dbReference>
<keyword evidence="3 4" id="KW-0975">Bacterial flagellum</keyword>
<evidence type="ECO:0000259" key="6">
    <source>
        <dbReference type="Pfam" id="PF06429"/>
    </source>
</evidence>
<dbReference type="NCBIfam" id="TIGR03506">
    <property type="entry name" value="FlgEFG_subfam"/>
    <property type="match status" value="1"/>
</dbReference>
<feature type="domain" description="Flagellar basal-body/hook protein C-terminal" evidence="6">
    <location>
        <begin position="190"/>
        <end position="233"/>
    </location>
</feature>
<evidence type="ECO:0000313" key="8">
    <source>
        <dbReference type="EMBL" id="RKF13046.1"/>
    </source>
</evidence>
<comment type="caution">
    <text evidence="8">The sequence shown here is derived from an EMBL/GenBank/DDBJ whole genome shotgun (WGS) entry which is preliminary data.</text>
</comment>
<evidence type="ECO:0000256" key="2">
    <source>
        <dbReference type="ARBA" id="ARBA00009677"/>
    </source>
</evidence>
<dbReference type="InterPro" id="IPR001444">
    <property type="entry name" value="Flag_bb_rod_N"/>
</dbReference>
<keyword evidence="9" id="KW-1185">Reference proteome</keyword>
<dbReference type="InterPro" id="IPR012836">
    <property type="entry name" value="FlgF"/>
</dbReference>
<gene>
    <name evidence="8" type="ORF">D6850_16225</name>
</gene>
<dbReference type="PANTHER" id="PTHR30435:SF19">
    <property type="entry name" value="FLAGELLAR BASAL-BODY ROD PROTEIN FLGG"/>
    <property type="match status" value="1"/>
</dbReference>
<keyword evidence="8" id="KW-0966">Cell projection</keyword>
<dbReference type="InterPro" id="IPR010930">
    <property type="entry name" value="Flg_bb/hook_C_dom"/>
</dbReference>
<dbReference type="PROSITE" id="PS00588">
    <property type="entry name" value="FLAGELLA_BB_ROD"/>
    <property type="match status" value="1"/>
</dbReference>
<evidence type="ECO:0000259" key="5">
    <source>
        <dbReference type="Pfam" id="PF00460"/>
    </source>
</evidence>
<dbReference type="EMBL" id="RAPE01000005">
    <property type="protein sequence ID" value="RKF13046.1"/>
    <property type="molecule type" value="Genomic_DNA"/>
</dbReference>
<name>A0A3A8B251_9RHOB</name>